<reference evidence="2" key="1">
    <citation type="journal article" date="2022" name="IScience">
        <title>Evolution of zygomycete secretomes and the origins of terrestrial fungal ecologies.</title>
        <authorList>
            <person name="Chang Y."/>
            <person name="Wang Y."/>
            <person name="Mondo S."/>
            <person name="Ahrendt S."/>
            <person name="Andreopoulos W."/>
            <person name="Barry K."/>
            <person name="Beard J."/>
            <person name="Benny G.L."/>
            <person name="Blankenship S."/>
            <person name="Bonito G."/>
            <person name="Cuomo C."/>
            <person name="Desiro A."/>
            <person name="Gervers K.A."/>
            <person name="Hundley H."/>
            <person name="Kuo A."/>
            <person name="LaButti K."/>
            <person name="Lang B.F."/>
            <person name="Lipzen A."/>
            <person name="O'Donnell K."/>
            <person name="Pangilinan J."/>
            <person name="Reynolds N."/>
            <person name="Sandor L."/>
            <person name="Smith M.E."/>
            <person name="Tsang A."/>
            <person name="Grigoriev I.V."/>
            <person name="Stajich J.E."/>
            <person name="Spatafora J.W."/>
        </authorList>
    </citation>
    <scope>NUCLEOTIDE SEQUENCE</scope>
    <source>
        <strain evidence="2">RSA 2281</strain>
    </source>
</reference>
<proteinExistence type="predicted"/>
<sequence>MDLGSLLNQDTSSLSIQTLRDLLKEPESSVKLNRITNATFSYPSSLQESFEFFNVHIQLLLSIQYTDEAYGSHYADTVVTESLRTCIHGLVQQHGFGWLIQFPCYLTSTIWQWLHTSTDKTILMYLYGLVLSAWCNKQQVPRIATEQGAMGLVQFVKSRSIHLMCHSWLMCWIMDEEEQDHPSSAVEVKTSAKKVFVQELETILRQDKQRMLGYISEFLSMLDHAQVDLVSKHVDQPLDAMGGGLAKPLFTKDDLLLGHASFLILAQSLSHHEYPEITSITRILEIQRRMRSPNFKNPLYNPVATKKVPNDTVQKVGLLRDGISLWQTKFQQLLPNEFDLYLKDLIERCYPNDKKIMLDVMLAFWTIRDPYHQHRTIILDALLNLLKEKGPYNRRAAPFYAFTQLFNTPTSNTMDDVFSITTTTAKEFNTHSSNNNNNNNNNTATTYMKTGADINIASVVNEYAHTALKKGCFETLVQLTPHADTLTKGWWVADCLEEAMPQVVEAYIQHLATMQNKEPPRHNNNNNNAHGKHLCQVLDNPRIASLGVYVVPTLLETFNEDSFMWLRRHSTDFTDLVQHYFNESTQLTKQLLIIRLLENKPKVYMDQLLALLRDKSTTKKERSSRDRRSWFVNHFLSALLTVAGDGNEEGVASQIFRQILKTRADFIWYLGTPSFPLTKDHHGERPTIPSGSNTNDQSSHFKGLDIAKTHEILAIQHIGLVSMFHEMVRLGDPSKTERLVQMWYTLWTTSENSVTPFTVPVSWIMQCTGLYDEAPAVVKQMIERWIRLGIRQSITQKLQEQQGGTGTRTIMEQDEKEEKNKDVPGLLLSSSTSSSSTRSFVTHMMDLMILADIPELDTVMDVFLRIYQEENEEGIVDDECVWSIVEILIQLVEELRLEKVSTTPITTTTLARTPSPTTSTLAGPTPMDLAPEFLEQHMKRRETFQRKQSLHKQRLQRQLLLKQQRLEERLYREEGGNRKRLLKKNKLQLEQLKKQLQSIRMGTRQASSVEFMEIDSQRQQQQKSQRQKSKQSAAAAAASSVVIDPLGSDKAKALLQLIQRTLVFLMTLGSYEEQVEEIKAKIRLRNTLSEWLLLYEPLGMLRGLLNSQENDWMDDLNSTIDDYLQNLIRRNRLDLVEKAQRLLDYHSMNSSSSS</sequence>
<name>A0AAD5K3C9_9FUNG</name>
<feature type="compositionally biased region" description="Basic and acidic residues" evidence="1">
    <location>
        <begin position="811"/>
        <end position="822"/>
    </location>
</feature>
<feature type="compositionally biased region" description="Polar residues" evidence="1">
    <location>
        <begin position="799"/>
        <end position="810"/>
    </location>
</feature>
<evidence type="ECO:0000256" key="1">
    <source>
        <dbReference type="SAM" id="MobiDB-lite"/>
    </source>
</evidence>
<accession>A0AAD5K3C9</accession>
<keyword evidence="3" id="KW-1185">Reference proteome</keyword>
<evidence type="ECO:0000313" key="2">
    <source>
        <dbReference type="EMBL" id="KAI9267926.1"/>
    </source>
</evidence>
<dbReference type="EMBL" id="JAIXMP010000009">
    <property type="protein sequence ID" value="KAI9267926.1"/>
    <property type="molecule type" value="Genomic_DNA"/>
</dbReference>
<dbReference type="AlphaFoldDB" id="A0AAD5K3C9"/>
<organism evidence="2 3">
    <name type="scientific">Phascolomyces articulosus</name>
    <dbReference type="NCBI Taxonomy" id="60185"/>
    <lineage>
        <taxon>Eukaryota</taxon>
        <taxon>Fungi</taxon>
        <taxon>Fungi incertae sedis</taxon>
        <taxon>Mucoromycota</taxon>
        <taxon>Mucoromycotina</taxon>
        <taxon>Mucoromycetes</taxon>
        <taxon>Mucorales</taxon>
        <taxon>Lichtheimiaceae</taxon>
        <taxon>Phascolomyces</taxon>
    </lineage>
</organism>
<evidence type="ECO:0000313" key="3">
    <source>
        <dbReference type="Proteomes" id="UP001209540"/>
    </source>
</evidence>
<comment type="caution">
    <text evidence="2">The sequence shown here is derived from an EMBL/GenBank/DDBJ whole genome shotgun (WGS) entry which is preliminary data.</text>
</comment>
<reference evidence="2" key="2">
    <citation type="submission" date="2023-02" db="EMBL/GenBank/DDBJ databases">
        <authorList>
            <consortium name="DOE Joint Genome Institute"/>
            <person name="Mondo S.J."/>
            <person name="Chang Y."/>
            <person name="Wang Y."/>
            <person name="Ahrendt S."/>
            <person name="Andreopoulos W."/>
            <person name="Barry K."/>
            <person name="Beard J."/>
            <person name="Benny G.L."/>
            <person name="Blankenship S."/>
            <person name="Bonito G."/>
            <person name="Cuomo C."/>
            <person name="Desiro A."/>
            <person name="Gervers K.A."/>
            <person name="Hundley H."/>
            <person name="Kuo A."/>
            <person name="LaButti K."/>
            <person name="Lang B.F."/>
            <person name="Lipzen A."/>
            <person name="O'Donnell K."/>
            <person name="Pangilinan J."/>
            <person name="Reynolds N."/>
            <person name="Sandor L."/>
            <person name="Smith M.W."/>
            <person name="Tsang A."/>
            <person name="Grigoriev I.V."/>
            <person name="Stajich J.E."/>
            <person name="Spatafora J.W."/>
        </authorList>
    </citation>
    <scope>NUCLEOTIDE SEQUENCE</scope>
    <source>
        <strain evidence="2">RSA 2281</strain>
    </source>
</reference>
<dbReference type="Proteomes" id="UP001209540">
    <property type="component" value="Unassembled WGS sequence"/>
</dbReference>
<protein>
    <submittedName>
        <fullName evidence="2">Uncharacterized protein</fullName>
    </submittedName>
</protein>
<feature type="region of interest" description="Disordered" evidence="1">
    <location>
        <begin position="799"/>
        <end position="834"/>
    </location>
</feature>
<gene>
    <name evidence="2" type="ORF">BDA99DRAFT_570528</name>
</gene>